<dbReference type="Proteomes" id="UP000325255">
    <property type="component" value="Unassembled WGS sequence"/>
</dbReference>
<reference evidence="1 2" key="1">
    <citation type="submission" date="2019-09" db="EMBL/GenBank/DDBJ databases">
        <title>Genome sequence of Rhodovastum atsumiense, a diverse member of the Acetobacteraceae family of non-sulfur purple photosynthetic bacteria.</title>
        <authorList>
            <person name="Meyer T."/>
            <person name="Kyndt J."/>
        </authorList>
    </citation>
    <scope>NUCLEOTIDE SEQUENCE [LARGE SCALE GENOMIC DNA]</scope>
    <source>
        <strain evidence="1 2">DSM 21279</strain>
    </source>
</reference>
<protein>
    <submittedName>
        <fullName evidence="1">Uncharacterized protein</fullName>
    </submittedName>
</protein>
<sequence>MDEMTTAAPQQNDGGAAEAAVNAIRETIARETAGLRNGDRLLLCGIALGEFIDTETQGDPGTALAVAAMLNGYVSNTVASLMMARQQKDEVEAEGVRVAAEAQQAAAAAEAHAELGEILAAQGPCDAVAVPEKA</sequence>
<evidence type="ECO:0000313" key="2">
    <source>
        <dbReference type="Proteomes" id="UP000325255"/>
    </source>
</evidence>
<accession>A0A5M6IVG4</accession>
<proteinExistence type="predicted"/>
<name>A0A5M6IVG4_9PROT</name>
<organism evidence="1 2">
    <name type="scientific">Rhodovastum atsumiense</name>
    <dbReference type="NCBI Taxonomy" id="504468"/>
    <lineage>
        <taxon>Bacteria</taxon>
        <taxon>Pseudomonadati</taxon>
        <taxon>Pseudomonadota</taxon>
        <taxon>Alphaproteobacteria</taxon>
        <taxon>Acetobacterales</taxon>
        <taxon>Acetobacteraceae</taxon>
        <taxon>Rhodovastum</taxon>
    </lineage>
</organism>
<dbReference type="RefSeq" id="WP_150041323.1">
    <property type="nucleotide sequence ID" value="NZ_OW485606.1"/>
</dbReference>
<dbReference type="AlphaFoldDB" id="A0A5M6IVG4"/>
<comment type="caution">
    <text evidence="1">The sequence shown here is derived from an EMBL/GenBank/DDBJ whole genome shotgun (WGS) entry which is preliminary data.</text>
</comment>
<evidence type="ECO:0000313" key="1">
    <source>
        <dbReference type="EMBL" id="KAA5611548.1"/>
    </source>
</evidence>
<dbReference type="EMBL" id="VWPK01000019">
    <property type="protein sequence ID" value="KAA5611548.1"/>
    <property type="molecule type" value="Genomic_DNA"/>
</dbReference>
<keyword evidence="2" id="KW-1185">Reference proteome</keyword>
<gene>
    <name evidence="1" type="ORF">F1189_13355</name>
</gene>